<dbReference type="InterPro" id="IPR020624">
    <property type="entry name" value="Schiff_base-form_aldolases_CS"/>
</dbReference>
<feature type="compositionally biased region" description="Polar residues" evidence="3">
    <location>
        <begin position="146"/>
        <end position="167"/>
    </location>
</feature>
<sequence length="1360" mass="148620">MAPAGKWTVGDEGSGFSPAAAMPWARWASLILFVAVIAALQTPVRALGDLTQPPDQSMAPTESPPWTLQGTKSSFTDSGVLDTIGKVLENTTLYNIFLSLSSKNTKNNITPASAVPKNVSMLTGEYNSSIELSTISSSQFSAQEDTNSVLSTGSTGESSAVSLTENVTRSSSSTSTISTTPMSSVPKTHKVSTSNMFISTTLQSTVRSEPNTTTLTTTAFPETSSTAQKSIHTPTSVLIPTKILNTTTTPLIATTHTSDTVKTVSPASNATSVTITKPATVPTIKSELTSAPTTTQSMTPSPSLTSTTFEPSTIPTTPLALECKLSPRSMLKTVLTLPEWLPDKDMENVVQNMKEVLMDTLYQALKLPIQVLVNQTSITIATDQKFKNLSVGYFVLVNISVYIPSTITDIIAASSSYVDNLMRQIPNLLSVPVPSAPWDPVPDYIYRLKTVLKLMATAGNIYTCSYVQSMEQRLRVAYDKAEVLTTYRSSNLTVQILNTSQSGQLLTLIYVVKNNSLFLNGTTSSSLLNALSGEVVGYYLGAPPSIIAEPLYYPSIDTSDSTRDYWVNTVIVGVASDFLGINNQSFARMMEGRLAQLFQTSGQQRRRFRRATTVGSYTVQMVKMQRVDGSNNPAELTYYAEYNKIPILGTVAAKQLSTIDPQTMALTLGYIVRVQADPVVKNPPNNLWIIAAVLAPIAVVTVIIIIITAVLCRKNKNDFKSDNMSNIPPRTKPVQGFDYAKQHLGQQGGDEEALPVTQETVVPSLNLSQERDSTQDGSTEKMLKSSETRKSRSPCENGSIISNESEEASSDGSTPPKSLPQLRATKEESCKRNGLSKQKRKIVPVSDEEEGNMHFDKNTKMMVDPFDSSSGSVQLISIKPVSIPPSHLVSERNQEMAAINGEVNKALKQKSDIEHYRNKLRLKAKRKGYYDFPPILDSKSLTERKKKMYEKTQMEIDNVLDADTDTSSPFAEPKNRQPSIKNHPYRSRQSLNSPSPGETEMDLLVTRERPQRGIRNSGYDTEPEMIEETNIDRVKQARTFIKSRQAKGHSETSTLSSQPSIDEVRQQMHMLLEEAFSLASTGHGAPKRQQDPYASAQHLPYSEVVTSAPGTMSRPRVQWVPTYRPEMYQYSLPRPTYRFSQLPEMVMGSPPPPIPPRTGPVAVTSLQRSTADTANKSSRAAEAGANEQGHGEHGGFPPVSKAPVTVAQADQSVSNYTGNSAPAVFAIPGNRSGYSGYYIPQPPSSYRNQAWMSYSGDNELPGQWADSVPLPGYIEAYPRSRYSQNSPSRLPRQFNQSVNVHTSLEHTAGPSIGASQQSLVDTDTPDTSITNLSTAALVKAIREEVAKLAKKQTDMFEFQV</sequence>
<dbReference type="PROSITE" id="PS00665">
    <property type="entry name" value="DHDPS_1"/>
    <property type="match status" value="1"/>
</dbReference>
<feature type="transmembrane region" description="Helical" evidence="4">
    <location>
        <begin position="687"/>
        <end position="711"/>
    </location>
</feature>
<evidence type="ECO:0000256" key="4">
    <source>
        <dbReference type="SAM" id="Phobius"/>
    </source>
</evidence>
<feature type="region of interest" description="Disordered" evidence="3">
    <location>
        <begin position="291"/>
        <end position="311"/>
    </location>
</feature>
<feature type="compositionally biased region" description="Polar residues" evidence="3">
    <location>
        <begin position="53"/>
        <end position="72"/>
    </location>
</feature>
<dbReference type="Proteomes" id="UP000186698">
    <property type="component" value="Chromosome 4L"/>
</dbReference>
<feature type="region of interest" description="Disordered" evidence="3">
    <location>
        <begin position="146"/>
        <end position="191"/>
    </location>
</feature>
<evidence type="ECO:0000313" key="6">
    <source>
        <dbReference type="RefSeq" id="XP_041445844.1"/>
    </source>
</evidence>
<feature type="region of interest" description="Disordered" evidence="3">
    <location>
        <begin position="761"/>
        <end position="847"/>
    </location>
</feature>
<dbReference type="InterPro" id="IPR024606">
    <property type="entry name" value="KIAA1549"/>
</dbReference>
<evidence type="ECO:0000313" key="5">
    <source>
        <dbReference type="Proteomes" id="UP000186698"/>
    </source>
</evidence>
<name>A0A8J1MVG2_XENLA</name>
<keyword evidence="4" id="KW-0472">Membrane</keyword>
<dbReference type="PANTHER" id="PTHR21590:SF3">
    <property type="entry name" value="UPF0606 PROTEIN KIAA1549L"/>
    <property type="match status" value="1"/>
</dbReference>
<feature type="compositionally biased region" description="Basic and acidic residues" evidence="3">
    <location>
        <begin position="769"/>
        <end position="790"/>
    </location>
</feature>
<protein>
    <submittedName>
        <fullName evidence="6">UPF0606 protein KIAA1549L</fullName>
    </submittedName>
</protein>
<dbReference type="PANTHER" id="PTHR21590">
    <property type="entry name" value="SEA DOMAIN-CONTAINING PROTEIN"/>
    <property type="match status" value="1"/>
</dbReference>
<keyword evidence="4" id="KW-1133">Transmembrane helix</keyword>
<proteinExistence type="predicted"/>
<keyword evidence="2" id="KW-0704">Schiff base</keyword>
<dbReference type="GO" id="GO:0016829">
    <property type="term" value="F:lyase activity"/>
    <property type="evidence" value="ECO:0007669"/>
    <property type="project" value="UniProtKB-KW"/>
</dbReference>
<dbReference type="CTD" id="108713804"/>
<keyword evidence="4" id="KW-0812">Transmembrane</keyword>
<keyword evidence="5" id="KW-1185">Reference proteome</keyword>
<evidence type="ECO:0000256" key="3">
    <source>
        <dbReference type="SAM" id="MobiDB-lite"/>
    </source>
</evidence>
<feature type="region of interest" description="Disordered" evidence="3">
    <location>
        <begin position="957"/>
        <end position="1028"/>
    </location>
</feature>
<organism evidence="5 6">
    <name type="scientific">Xenopus laevis</name>
    <name type="common">African clawed frog</name>
    <dbReference type="NCBI Taxonomy" id="8355"/>
    <lineage>
        <taxon>Eukaryota</taxon>
        <taxon>Metazoa</taxon>
        <taxon>Chordata</taxon>
        <taxon>Craniata</taxon>
        <taxon>Vertebrata</taxon>
        <taxon>Euteleostomi</taxon>
        <taxon>Amphibia</taxon>
        <taxon>Batrachia</taxon>
        <taxon>Anura</taxon>
        <taxon>Pipoidea</taxon>
        <taxon>Pipidae</taxon>
        <taxon>Xenopodinae</taxon>
        <taxon>Xenopus</taxon>
        <taxon>Xenopus</taxon>
    </lineage>
</organism>
<dbReference type="OrthoDB" id="9939624at2759"/>
<evidence type="ECO:0000256" key="2">
    <source>
        <dbReference type="ARBA" id="ARBA00023270"/>
    </source>
</evidence>
<feature type="compositionally biased region" description="Low complexity" evidence="3">
    <location>
        <begin position="168"/>
        <end position="184"/>
    </location>
</feature>
<reference evidence="6" key="1">
    <citation type="submission" date="2025-08" db="UniProtKB">
        <authorList>
            <consortium name="RefSeq"/>
        </authorList>
    </citation>
    <scope>IDENTIFICATION</scope>
    <source>
        <strain evidence="6">J_2021</strain>
        <tissue evidence="6">Erythrocytes</tissue>
    </source>
</reference>
<feature type="region of interest" description="Disordered" evidence="3">
    <location>
        <begin position="1165"/>
        <end position="1201"/>
    </location>
</feature>
<dbReference type="RefSeq" id="XP_041445844.1">
    <property type="nucleotide sequence ID" value="XM_041589910.1"/>
</dbReference>
<dbReference type="Pfam" id="PF12877">
    <property type="entry name" value="KIAA1549"/>
    <property type="match status" value="1"/>
</dbReference>
<keyword evidence="1" id="KW-0456">Lyase</keyword>
<dbReference type="GeneID" id="108713804"/>
<accession>A0A8J1MVG2</accession>
<feature type="compositionally biased region" description="Polar residues" evidence="3">
    <location>
        <begin position="987"/>
        <end position="996"/>
    </location>
</feature>
<feature type="region of interest" description="Disordered" evidence="3">
    <location>
        <begin position="51"/>
        <end position="72"/>
    </location>
</feature>
<evidence type="ECO:0000256" key="1">
    <source>
        <dbReference type="ARBA" id="ARBA00023239"/>
    </source>
</evidence>
<feature type="compositionally biased region" description="Polar residues" evidence="3">
    <location>
        <begin position="1165"/>
        <end position="1178"/>
    </location>
</feature>
<dbReference type="KEGG" id="xla:108713804"/>
<gene>
    <name evidence="6" type="primary">kiaa1549l.L</name>
</gene>